<keyword evidence="2" id="KW-1185">Reference proteome</keyword>
<evidence type="ECO:0000313" key="2">
    <source>
        <dbReference type="Proteomes" id="UP000295710"/>
    </source>
</evidence>
<dbReference type="RefSeq" id="WP_132278266.1">
    <property type="nucleotide sequence ID" value="NZ_JAOBST010000014.1"/>
</dbReference>
<reference evidence="1 2" key="1">
    <citation type="journal article" date="2016" name="Nat. Microbiol.">
        <title>The Mouse Intestinal Bacterial Collection (miBC) provides host-specific insight into cultured diversity and functional potential of the gut microbiota.</title>
        <authorList>
            <person name="Lagkouvardos I."/>
            <person name="Pukall R."/>
            <person name="Abt B."/>
            <person name="Foesel B.U."/>
            <person name="Meier-Kolthoff J.P."/>
            <person name="Kumar N."/>
            <person name="Bresciani A."/>
            <person name="Martinez I."/>
            <person name="Just S."/>
            <person name="Ziegler C."/>
            <person name="Brugiroux S."/>
            <person name="Garzetti D."/>
            <person name="Wenning M."/>
            <person name="Bui T.P."/>
            <person name="Wang J."/>
            <person name="Hugenholtz F."/>
            <person name="Plugge C.M."/>
            <person name="Peterson D.A."/>
            <person name="Hornef M.W."/>
            <person name="Baines J.F."/>
            <person name="Smidt H."/>
            <person name="Walter J."/>
            <person name="Kristiansen K."/>
            <person name="Nielsen H.B."/>
            <person name="Haller D."/>
            <person name="Overmann J."/>
            <person name="Stecher B."/>
            <person name="Clavel T."/>
        </authorList>
    </citation>
    <scope>NUCLEOTIDE SEQUENCE [LARGE SCALE GENOMIC DNA]</scope>
    <source>
        <strain evidence="1 2">DSM 28560</strain>
    </source>
</reference>
<protein>
    <submittedName>
        <fullName evidence="1">Uncharacterized protein</fullName>
    </submittedName>
</protein>
<sequence>MLERLLKYPGFVYRIGGTYYYLGKWICKECTDTEVTDCVAMYEMCRLEHEDAEAGMYFHKLRAYSDFALDVPYNPALIKADMIDLVDGLSPDAFKVLDGQMQHFAEDYRKYCGELAV</sequence>
<comment type="caution">
    <text evidence="1">The sequence shown here is derived from an EMBL/GenBank/DDBJ whole genome shotgun (WGS) entry which is preliminary data.</text>
</comment>
<dbReference type="AlphaFoldDB" id="A0A4R4FCT6"/>
<dbReference type="EMBL" id="SMMX01000009">
    <property type="protein sequence ID" value="TDA21384.1"/>
    <property type="molecule type" value="Genomic_DNA"/>
</dbReference>
<evidence type="ECO:0000313" key="1">
    <source>
        <dbReference type="EMBL" id="TDA21384.1"/>
    </source>
</evidence>
<organism evidence="1 2">
    <name type="scientific">Extibacter muris</name>
    <dbReference type="NCBI Taxonomy" id="1796622"/>
    <lineage>
        <taxon>Bacteria</taxon>
        <taxon>Bacillati</taxon>
        <taxon>Bacillota</taxon>
        <taxon>Clostridia</taxon>
        <taxon>Lachnospirales</taxon>
        <taxon>Lachnospiraceae</taxon>
        <taxon>Extibacter</taxon>
    </lineage>
</organism>
<gene>
    <name evidence="1" type="ORF">E1963_11995</name>
</gene>
<dbReference type="Proteomes" id="UP000295710">
    <property type="component" value="Unassembled WGS sequence"/>
</dbReference>
<proteinExistence type="predicted"/>
<name>A0A4R4FCT6_9FIRM</name>
<accession>A0A4R4FCT6</accession>